<comment type="similarity">
    <text evidence="2">Belongs to the cytochrome P450 family.</text>
</comment>
<dbReference type="InterPro" id="IPR036396">
    <property type="entry name" value="Cyt_P450_sf"/>
</dbReference>
<comment type="caution">
    <text evidence="3">The sequence shown here is derived from an EMBL/GenBank/DDBJ whole genome shotgun (WGS) entry which is preliminary data.</text>
</comment>
<dbReference type="GO" id="GO:0020037">
    <property type="term" value="F:heme binding"/>
    <property type="evidence" value="ECO:0007669"/>
    <property type="project" value="InterPro"/>
</dbReference>
<dbReference type="GO" id="GO:0016705">
    <property type="term" value="F:oxidoreductase activity, acting on paired donors, with incorporation or reduction of molecular oxygen"/>
    <property type="evidence" value="ECO:0007669"/>
    <property type="project" value="InterPro"/>
</dbReference>
<gene>
    <name evidence="3" type="ORF">C7I84_02740</name>
</gene>
<dbReference type="GO" id="GO:0004497">
    <property type="term" value="F:monooxygenase activity"/>
    <property type="evidence" value="ECO:0007669"/>
    <property type="project" value="InterPro"/>
</dbReference>
<proteinExistence type="inferred from homology"/>
<comment type="cofactor">
    <cofactor evidence="1">
        <name>heme</name>
        <dbReference type="ChEBI" id="CHEBI:30413"/>
    </cofactor>
</comment>
<sequence length="412" mass="46127">MQPHSEAQATVPASPVATLEPPAFDWDPWAIENLIDPYPMHEALRDAAPIVWLPQYDMYAVGRHEECRTVLSDYSRFMTGAGTSMQDIRKPGKFRIPSRLQEVDPPKHTQIRSVVTRAMPPTVIRRMRDFFEAKAAEIAARVLAMGTFDAVDQVTEPYVISAFPAAVGVRLERKAALTIAEMRFNQSCPHNELYHKAMKAAEPYLDWFDEACQRPNVEPGSIADLLFQAEEAGQLEEGVASNITRSFVGGGVDSTISAIGHTLHHLARNPDQFARVKADPRKVRPAFEEGIRMDTPFQFTWRTTIRDTHLGDYRLAGDTKVTVLLGAANRDPRRWQDPERYDIGRETVGNYLGFGVADHNCVGQMIARLEADAILTALIRGARSIELAGEPVYRPVNQMRMLGKLPLRVVPE</sequence>
<name>A0A2P7SS29_9HYPH</name>
<reference evidence="3 4" key="1">
    <citation type="submission" date="2018-03" db="EMBL/GenBank/DDBJ databases">
        <title>The draft genome of Mesorhizobium sp. 6GN-30.</title>
        <authorList>
            <person name="Liu L."/>
            <person name="Li L."/>
            <person name="Wang T."/>
            <person name="Zhang X."/>
            <person name="Liang L."/>
        </authorList>
    </citation>
    <scope>NUCLEOTIDE SEQUENCE [LARGE SCALE GENOMIC DNA]</scope>
    <source>
        <strain evidence="3 4">6GN30</strain>
    </source>
</reference>
<dbReference type="OrthoDB" id="9801155at2"/>
<protein>
    <submittedName>
        <fullName evidence="3">Cytochrome P450</fullName>
    </submittedName>
</protein>
<dbReference type="SUPFAM" id="SSF48264">
    <property type="entry name" value="Cytochrome P450"/>
    <property type="match status" value="1"/>
</dbReference>
<dbReference type="RefSeq" id="WP_106770620.1">
    <property type="nucleotide sequence ID" value="NZ_PXYK01000002.1"/>
</dbReference>
<evidence type="ECO:0000256" key="2">
    <source>
        <dbReference type="ARBA" id="ARBA00010617"/>
    </source>
</evidence>
<dbReference type="Proteomes" id="UP000241229">
    <property type="component" value="Unassembled WGS sequence"/>
</dbReference>
<keyword evidence="4" id="KW-1185">Reference proteome</keyword>
<evidence type="ECO:0000313" key="3">
    <source>
        <dbReference type="EMBL" id="PSJ65280.1"/>
    </source>
</evidence>
<accession>A0A2P7SS29</accession>
<dbReference type="EMBL" id="PXYK01000002">
    <property type="protein sequence ID" value="PSJ65280.1"/>
    <property type="molecule type" value="Genomic_DNA"/>
</dbReference>
<organism evidence="3 4">
    <name type="scientific">Kumtagia ephedrae</name>
    <dbReference type="NCBI Taxonomy" id="2116701"/>
    <lineage>
        <taxon>Bacteria</taxon>
        <taxon>Pseudomonadati</taxon>
        <taxon>Pseudomonadota</taxon>
        <taxon>Alphaproteobacteria</taxon>
        <taxon>Hyphomicrobiales</taxon>
        <taxon>Phyllobacteriaceae</taxon>
        <taxon>Kumtagia</taxon>
    </lineage>
</organism>
<evidence type="ECO:0000256" key="1">
    <source>
        <dbReference type="ARBA" id="ARBA00001971"/>
    </source>
</evidence>
<dbReference type="InterPro" id="IPR001128">
    <property type="entry name" value="Cyt_P450"/>
</dbReference>
<evidence type="ECO:0000313" key="4">
    <source>
        <dbReference type="Proteomes" id="UP000241229"/>
    </source>
</evidence>
<dbReference type="PANTHER" id="PTHR46696:SF1">
    <property type="entry name" value="CYTOCHROME P450 YJIB-RELATED"/>
    <property type="match status" value="1"/>
</dbReference>
<dbReference type="Gene3D" id="1.10.630.10">
    <property type="entry name" value="Cytochrome P450"/>
    <property type="match status" value="1"/>
</dbReference>
<dbReference type="Pfam" id="PF00067">
    <property type="entry name" value="p450"/>
    <property type="match status" value="1"/>
</dbReference>
<dbReference type="AlphaFoldDB" id="A0A2P7SS29"/>
<dbReference type="GO" id="GO:0005506">
    <property type="term" value="F:iron ion binding"/>
    <property type="evidence" value="ECO:0007669"/>
    <property type="project" value="InterPro"/>
</dbReference>
<dbReference type="PANTHER" id="PTHR46696">
    <property type="entry name" value="P450, PUTATIVE (EUROFUNG)-RELATED"/>
    <property type="match status" value="1"/>
</dbReference>